<dbReference type="PANTHER" id="PTHR47460:SF1">
    <property type="entry name" value="SERINE_THREONINE-PROTEIN KINASE-LIKE PROTEIN ACR4"/>
    <property type="match status" value="1"/>
</dbReference>
<feature type="signal peptide" evidence="13">
    <location>
        <begin position="1"/>
        <end position="28"/>
    </location>
</feature>
<keyword evidence="16" id="KW-1185">Reference proteome</keyword>
<dbReference type="PROSITE" id="PS01187">
    <property type="entry name" value="EGF_CA"/>
    <property type="match status" value="1"/>
</dbReference>
<evidence type="ECO:0000256" key="6">
    <source>
        <dbReference type="ARBA" id="ARBA00022989"/>
    </source>
</evidence>
<dbReference type="InterPro" id="IPR000742">
    <property type="entry name" value="EGF"/>
</dbReference>
<dbReference type="EMBL" id="JNBR01002078">
    <property type="protein sequence ID" value="OQR83805.1"/>
    <property type="molecule type" value="Genomic_DNA"/>
</dbReference>
<evidence type="ECO:0000256" key="3">
    <source>
        <dbReference type="ARBA" id="ARBA00022536"/>
    </source>
</evidence>
<comment type="caution">
    <text evidence="15">The sequence shown here is derived from an EMBL/GenBank/DDBJ whole genome shotgun (WGS) entry which is preliminary data.</text>
</comment>
<evidence type="ECO:0000256" key="10">
    <source>
        <dbReference type="ARBA" id="ARBA00023180"/>
    </source>
</evidence>
<dbReference type="GO" id="GO:0005509">
    <property type="term" value="F:calcium ion binding"/>
    <property type="evidence" value="ECO:0007669"/>
    <property type="project" value="InterPro"/>
</dbReference>
<dbReference type="SMART" id="SM00181">
    <property type="entry name" value="EGF"/>
    <property type="match status" value="6"/>
</dbReference>
<keyword evidence="8" id="KW-1015">Disulfide bond</keyword>
<name>A0A1V9YDK7_ACHHY</name>
<dbReference type="EC" id="2.7.11.1" evidence="2"/>
<protein>
    <recommendedName>
        <fullName evidence="2">non-specific serine/threonine protein kinase</fullName>
        <ecNumber evidence="2">2.7.11.1</ecNumber>
    </recommendedName>
</protein>
<gene>
    <name evidence="15" type="ORF">ACHHYP_14287</name>
</gene>
<evidence type="ECO:0000256" key="7">
    <source>
        <dbReference type="ARBA" id="ARBA00023136"/>
    </source>
</evidence>
<evidence type="ECO:0000313" key="15">
    <source>
        <dbReference type="EMBL" id="OQR83805.1"/>
    </source>
</evidence>
<dbReference type="InterPro" id="IPR009091">
    <property type="entry name" value="RCC1/BLIP-II"/>
</dbReference>
<keyword evidence="10" id="KW-0325">Glycoprotein</keyword>
<evidence type="ECO:0000313" key="16">
    <source>
        <dbReference type="Proteomes" id="UP000243579"/>
    </source>
</evidence>
<dbReference type="GO" id="GO:0016020">
    <property type="term" value="C:membrane"/>
    <property type="evidence" value="ECO:0007669"/>
    <property type="project" value="UniProtKB-SubCell"/>
</dbReference>
<evidence type="ECO:0000256" key="1">
    <source>
        <dbReference type="ARBA" id="ARBA00004479"/>
    </source>
</evidence>
<evidence type="ECO:0000256" key="13">
    <source>
        <dbReference type="SAM" id="SignalP"/>
    </source>
</evidence>
<proteinExistence type="predicted"/>
<keyword evidence="4" id="KW-0812">Transmembrane</keyword>
<evidence type="ECO:0000256" key="8">
    <source>
        <dbReference type="ARBA" id="ARBA00023157"/>
    </source>
</evidence>
<dbReference type="SUPFAM" id="SSF50985">
    <property type="entry name" value="RCC1/BLIP-II"/>
    <property type="match status" value="2"/>
</dbReference>
<feature type="chain" id="PRO_5012438649" description="non-specific serine/threonine protein kinase" evidence="13">
    <location>
        <begin position="29"/>
        <end position="1975"/>
    </location>
</feature>
<dbReference type="Gene3D" id="2.130.10.30">
    <property type="entry name" value="Regulator of chromosome condensation 1/beta-lactamase-inhibitor protein II"/>
    <property type="match status" value="2"/>
</dbReference>
<evidence type="ECO:0000256" key="12">
    <source>
        <dbReference type="ARBA" id="ARBA00048679"/>
    </source>
</evidence>
<dbReference type="Pfam" id="PF13540">
    <property type="entry name" value="RCC1_2"/>
    <property type="match status" value="5"/>
</dbReference>
<evidence type="ECO:0000256" key="5">
    <source>
        <dbReference type="ARBA" id="ARBA00022729"/>
    </source>
</evidence>
<dbReference type="PROSITE" id="PS01186">
    <property type="entry name" value="EGF_2"/>
    <property type="match status" value="2"/>
</dbReference>
<feature type="domain" description="EGF-like" evidence="14">
    <location>
        <begin position="1809"/>
        <end position="1824"/>
    </location>
</feature>
<dbReference type="Proteomes" id="UP000243579">
    <property type="component" value="Unassembled WGS sequence"/>
</dbReference>
<dbReference type="Pfam" id="PF07645">
    <property type="entry name" value="EGF_CA"/>
    <property type="match status" value="3"/>
</dbReference>
<evidence type="ECO:0000256" key="4">
    <source>
        <dbReference type="ARBA" id="ARBA00022692"/>
    </source>
</evidence>
<evidence type="ECO:0000256" key="9">
    <source>
        <dbReference type="ARBA" id="ARBA00023170"/>
    </source>
</evidence>
<dbReference type="PANTHER" id="PTHR47460">
    <property type="entry name" value="SERINE/THREONINE-PROTEIN KINASE-LIKE PROTEIN ACR4"/>
    <property type="match status" value="1"/>
</dbReference>
<keyword evidence="3" id="KW-0245">EGF-like domain</keyword>
<evidence type="ECO:0000259" key="14">
    <source>
        <dbReference type="PROSITE" id="PS01186"/>
    </source>
</evidence>
<comment type="catalytic activity">
    <reaction evidence="12">
        <text>L-seryl-[protein] + ATP = O-phospho-L-seryl-[protein] + ADP + H(+)</text>
        <dbReference type="Rhea" id="RHEA:17989"/>
        <dbReference type="Rhea" id="RHEA-COMP:9863"/>
        <dbReference type="Rhea" id="RHEA-COMP:11604"/>
        <dbReference type="ChEBI" id="CHEBI:15378"/>
        <dbReference type="ChEBI" id="CHEBI:29999"/>
        <dbReference type="ChEBI" id="CHEBI:30616"/>
        <dbReference type="ChEBI" id="CHEBI:83421"/>
        <dbReference type="ChEBI" id="CHEBI:456216"/>
        <dbReference type="EC" id="2.7.11.1"/>
    </reaction>
</comment>
<feature type="domain" description="EGF-like" evidence="14">
    <location>
        <begin position="1458"/>
        <end position="1473"/>
    </location>
</feature>
<dbReference type="InterPro" id="IPR018097">
    <property type="entry name" value="EGF_Ca-bd_CS"/>
</dbReference>
<dbReference type="SUPFAM" id="SSF57196">
    <property type="entry name" value="EGF/Laminin"/>
    <property type="match status" value="4"/>
</dbReference>
<dbReference type="OrthoDB" id="61110at2759"/>
<dbReference type="InterPro" id="IPR049883">
    <property type="entry name" value="NOTCH1_EGF-like"/>
</dbReference>
<reference evidence="15 16" key="1">
    <citation type="journal article" date="2014" name="Genome Biol. Evol.">
        <title>The secreted proteins of Achlya hypogyna and Thraustotheca clavata identify the ancestral oomycete secretome and reveal gene acquisitions by horizontal gene transfer.</title>
        <authorList>
            <person name="Misner I."/>
            <person name="Blouin N."/>
            <person name="Leonard G."/>
            <person name="Richards T.A."/>
            <person name="Lane C.E."/>
        </authorList>
    </citation>
    <scope>NUCLEOTIDE SEQUENCE [LARGE SCALE GENOMIC DNA]</scope>
    <source>
        <strain evidence="15 16">ATCC 48635</strain>
    </source>
</reference>
<comment type="catalytic activity">
    <reaction evidence="11">
        <text>L-threonyl-[protein] + ATP = O-phospho-L-threonyl-[protein] + ADP + H(+)</text>
        <dbReference type="Rhea" id="RHEA:46608"/>
        <dbReference type="Rhea" id="RHEA-COMP:11060"/>
        <dbReference type="Rhea" id="RHEA-COMP:11605"/>
        <dbReference type="ChEBI" id="CHEBI:15378"/>
        <dbReference type="ChEBI" id="CHEBI:30013"/>
        <dbReference type="ChEBI" id="CHEBI:30616"/>
        <dbReference type="ChEBI" id="CHEBI:61977"/>
        <dbReference type="ChEBI" id="CHEBI:456216"/>
        <dbReference type="EC" id="2.7.11.1"/>
    </reaction>
</comment>
<evidence type="ECO:0000256" key="2">
    <source>
        <dbReference type="ARBA" id="ARBA00012513"/>
    </source>
</evidence>
<accession>A0A1V9YDK7</accession>
<keyword evidence="7" id="KW-0472">Membrane</keyword>
<dbReference type="Gene3D" id="2.10.25.10">
    <property type="entry name" value="Laminin"/>
    <property type="match status" value="4"/>
</dbReference>
<organism evidence="15 16">
    <name type="scientific">Achlya hypogyna</name>
    <name type="common">Oomycete</name>
    <name type="synonym">Protoachlya hypogyna</name>
    <dbReference type="NCBI Taxonomy" id="1202772"/>
    <lineage>
        <taxon>Eukaryota</taxon>
        <taxon>Sar</taxon>
        <taxon>Stramenopiles</taxon>
        <taxon>Oomycota</taxon>
        <taxon>Saprolegniomycetes</taxon>
        <taxon>Saprolegniales</taxon>
        <taxon>Achlyaceae</taxon>
        <taxon>Achlya</taxon>
    </lineage>
</organism>
<dbReference type="SMART" id="SM00179">
    <property type="entry name" value="EGF_CA"/>
    <property type="match status" value="5"/>
</dbReference>
<keyword evidence="9" id="KW-0675">Receptor</keyword>
<evidence type="ECO:0000256" key="11">
    <source>
        <dbReference type="ARBA" id="ARBA00047899"/>
    </source>
</evidence>
<dbReference type="STRING" id="1202772.A0A1V9YDK7"/>
<keyword evidence="6" id="KW-1133">Transmembrane helix</keyword>
<sequence>MRSSAGASVSLFVVAAIVLFRPSPPSHRSPTIVGYDDTLSPSCPFMTFTFDTEWHAGARVAVAASADIVSVAFRADNWRRATSAWRAVVTTSPGGTVRAVASNEATRTLAIVMEKARWHELVTITSATVTAADGMRCSYTFGSVPVHGFRRLATAPLPSPHLPCSWTANKPIAVGFSHMCVVNTTNQMACWGLNGYGQATPPANTFLQVSACDYHTCALTVYGYPLCWGAIYQRYANYSYDNAYPPSGVPMATISAGGLHACATGIDGAVHCWGANDLGQSSPPAGRFLHVSAGFRHTCGVTFPDAQLVCWGSNEYGESTPPAGNRQYTNVMCGNQYTCAVSTTNDAYCWGLDNVNLNFTRVPPGLKFTFVGVSKTGGFSCGLLLNSSAVCWGDPVAYRGLPPNVVWSSLALGQRHTCGTTKGGQVLCYGLGALGPAATAKVNPKASGYCYRPLDATPWTTDGSGSDSWINESYSYGGSASGSGSSSGSGVTVHPIISLNISSYAFKKVEASGNEYACGTDETGRGYCWGSTVLSGNAQTLTGAVDVATSMQQQILCALSLTRKVTCFATLIDGNGQFTGNAFLSPKDDFVKISSKGLHVCGLKGNGNIKCWGFNHDKQLVAPDLSYLYVSAGGFHTCAITTLFEVVCWGRNNVGQVTGAPANTKYRFVTCGYQYTCAIRLNDQVDCWGSNVRGETAAPAGVAFLSIDAGWQHTCGVTTTWALRCWGNNDSGQTAAPAGLFYHVSAGQTHSCATAVTGEMTCWGSKTTKLTLPALLAPFSNVLSGAYVQQLQANNSLTRMTCSTLGWGIALSTNLCTSSAIFAGCPAPTTYTKAVTRCAGLGGRLPTAAEVSAGILAVDTCQSATSPVWTSTACVLSKTTQGYVTVVAAPPSSNPLLPAPPLLACVAATATANPLCVSEKEFNACSLGSRCSQACVPRPASQYACTCEDGFALAGDGYTCSPALSPRSPKTCKQLGWTNTYQYTCSKATNCNTAMTYLAAVQVCASLGARLPRRAEVLGLAGFPSKCGSNAFWTATTCANGAAPGVITTNTATEACSSPTATARVVCVGDPDINECVLGLASCAEVCWNVEGTYTCTCAPGNELLSTGTGASVCMPSVKRPPTSAASCTLLGWPSLLPGANPICSSQAAGGRKKRRLDECPQPMAFADAESFCAATGARLPTLDEIAANLNLLTRGSACGISGGHQLIWSATPCTRDQDPTIGVAATNAQLLSTTAMSTICLPAANATAYPVCVADTVVVGTCNSAGANCSDSCIDMNGGYRCTCSTPGTVLDLEGASCVADVALQSALTAEAFPNPWASPGSGVVAARSYGLTKGDPADVTDCSGPVTFGEATGFCAAAGARLPTADEIANDVAYGSGCQYDYVNVWTSTACFLSGGATGVVMSGGSKLGLQTNPPTCVNPTAATAVVRCVKDPSPDLCATNPCSQVCINQNYGFACACSDGYALQTDGTSCLPAPLPVSKGTCAALSWSRYGVVNTKCTKPLSGCTTQPLVSAQVAAAACTNQRARLPTYTEVQTGVLLASTCGRNRVWTSTACAIFSGAGGSLAFVGTLSLTSAAPAQPQCVDSSVVQTVQCLADAPLDTCASAPCADGQLCVAGDGGRPACMCPPTTNVDATGACVPVSPRSTTSCSRLCWANGGALCTSRRLGPPLAVVPTGASACAWDALRQCIPPQPLAVAQANCSLLGARLPTLAEVRAGLPVPSSSCSGYTNARIWTATSCVDPSSQAVGVVASGLQSWSQTSSPKELCVTSPTAMNLLQCVADALVDPCSTGTNVCSQVCLPDGSSYACACHDGFRLGPDGATCVPELPPLSLASCAQLKWTKAQHNGICASATVNVTYYDASGQPVPPTQPFKSVRLGCVVGRVSYSDAFALCSQLQARLPTMDEIAADDATGAGCSSDYASVWTSTPCRATGDDAPRVVTGAGASRYTSTFPLSCSPTTALATVKCVADIAVQ</sequence>
<dbReference type="InterPro" id="IPR001881">
    <property type="entry name" value="EGF-like_Ca-bd_dom"/>
</dbReference>
<dbReference type="GO" id="GO:0004674">
    <property type="term" value="F:protein serine/threonine kinase activity"/>
    <property type="evidence" value="ECO:0007669"/>
    <property type="project" value="UniProtKB-KW"/>
</dbReference>
<comment type="subcellular location">
    <subcellularLocation>
        <location evidence="1">Membrane</location>
        <topology evidence="1">Single-pass type I membrane protein</topology>
    </subcellularLocation>
</comment>
<keyword evidence="5 13" id="KW-0732">Signal</keyword>